<dbReference type="OrthoDB" id="4429489at2759"/>
<dbReference type="PANTHER" id="PTHR24173">
    <property type="entry name" value="ANKYRIN REPEAT CONTAINING"/>
    <property type="match status" value="1"/>
</dbReference>
<feature type="non-terminal residue" evidence="9">
    <location>
        <position position="1"/>
    </location>
</feature>
<dbReference type="SUPFAM" id="SSF48403">
    <property type="entry name" value="Ankyrin repeat"/>
    <property type="match status" value="2"/>
</dbReference>
<dbReference type="Pfam" id="PF12796">
    <property type="entry name" value="Ank_2"/>
    <property type="match status" value="1"/>
</dbReference>
<dbReference type="PROSITE" id="PS50297">
    <property type="entry name" value="ANK_REP_REGION"/>
    <property type="match status" value="6"/>
</dbReference>
<dbReference type="Gene3D" id="1.25.40.20">
    <property type="entry name" value="Ankyrin repeat-containing domain"/>
    <property type="match status" value="3"/>
</dbReference>
<dbReference type="InterPro" id="IPR011990">
    <property type="entry name" value="TPR-like_helical_dom_sf"/>
</dbReference>
<feature type="region of interest" description="Disordered" evidence="8">
    <location>
        <begin position="414"/>
        <end position="444"/>
    </location>
</feature>
<dbReference type="PRINTS" id="PR01415">
    <property type="entry name" value="ANKYRIN"/>
</dbReference>
<comment type="pathway">
    <text evidence="1">Protein modification; protein ubiquitination.</text>
</comment>
<protein>
    <submittedName>
        <fullName evidence="9">Sexdetermining protein fem1like [Tribolium castaneum]</fullName>
    </submittedName>
</protein>
<feature type="repeat" description="ANK" evidence="7">
    <location>
        <begin position="526"/>
        <end position="571"/>
    </location>
</feature>
<proteinExistence type="inferred from homology"/>
<dbReference type="InterPro" id="IPR036770">
    <property type="entry name" value="Ankyrin_rpt-contain_sf"/>
</dbReference>
<evidence type="ECO:0000256" key="8">
    <source>
        <dbReference type="SAM" id="MobiDB-lite"/>
    </source>
</evidence>
<evidence type="ECO:0000256" key="6">
    <source>
        <dbReference type="ARBA" id="ARBA00038500"/>
    </source>
</evidence>
<keyword evidence="4" id="KW-0802">TPR repeat</keyword>
<dbReference type="AlphaFoldDB" id="A0A0K2TNI5"/>
<feature type="repeat" description="ANK" evidence="7">
    <location>
        <begin position="21"/>
        <end position="44"/>
    </location>
</feature>
<evidence type="ECO:0000256" key="4">
    <source>
        <dbReference type="ARBA" id="ARBA00022803"/>
    </source>
</evidence>
<evidence type="ECO:0000256" key="1">
    <source>
        <dbReference type="ARBA" id="ARBA00004906"/>
    </source>
</evidence>
<reference evidence="9" key="1">
    <citation type="submission" date="2014-05" db="EMBL/GenBank/DDBJ databases">
        <authorList>
            <person name="Chronopoulou M."/>
        </authorList>
    </citation>
    <scope>NUCLEOTIDE SEQUENCE</scope>
    <source>
        <tissue evidence="9">Whole organism</tissue>
    </source>
</reference>
<dbReference type="InterPro" id="IPR002110">
    <property type="entry name" value="Ankyrin_rpt"/>
</dbReference>
<dbReference type="SMART" id="SM00248">
    <property type="entry name" value="ANK"/>
    <property type="match status" value="8"/>
</dbReference>
<dbReference type="PROSITE" id="PS50088">
    <property type="entry name" value="ANK_REPEAT"/>
    <property type="match status" value="7"/>
</dbReference>
<accession>A0A0K2TNI5</accession>
<name>A0A0K2TNI5_LEPSM</name>
<keyword evidence="3" id="KW-0833">Ubl conjugation pathway</keyword>
<feature type="repeat" description="ANK" evidence="7">
    <location>
        <begin position="130"/>
        <end position="162"/>
    </location>
</feature>
<feature type="repeat" description="ANK" evidence="7">
    <location>
        <begin position="163"/>
        <end position="195"/>
    </location>
</feature>
<evidence type="ECO:0000256" key="3">
    <source>
        <dbReference type="ARBA" id="ARBA00022786"/>
    </source>
</evidence>
<evidence type="ECO:0000256" key="5">
    <source>
        <dbReference type="ARBA" id="ARBA00023043"/>
    </source>
</evidence>
<evidence type="ECO:0000256" key="2">
    <source>
        <dbReference type="ARBA" id="ARBA00022737"/>
    </source>
</evidence>
<evidence type="ECO:0000313" key="9">
    <source>
        <dbReference type="EMBL" id="CDW27623.1"/>
    </source>
</evidence>
<feature type="repeat" description="ANK" evidence="7">
    <location>
        <begin position="97"/>
        <end position="129"/>
    </location>
</feature>
<organism evidence="9">
    <name type="scientific">Lepeophtheirus salmonis</name>
    <name type="common">Salmon louse</name>
    <name type="synonym">Caligus salmonis</name>
    <dbReference type="NCBI Taxonomy" id="72036"/>
    <lineage>
        <taxon>Eukaryota</taxon>
        <taxon>Metazoa</taxon>
        <taxon>Ecdysozoa</taxon>
        <taxon>Arthropoda</taxon>
        <taxon>Crustacea</taxon>
        <taxon>Multicrustacea</taxon>
        <taxon>Hexanauplia</taxon>
        <taxon>Copepoda</taxon>
        <taxon>Siphonostomatoida</taxon>
        <taxon>Caligidae</taxon>
        <taxon>Lepeophtheirus</taxon>
    </lineage>
</organism>
<feature type="repeat" description="ANK" evidence="7">
    <location>
        <begin position="572"/>
        <end position="608"/>
    </location>
</feature>
<keyword evidence="2" id="KW-0677">Repeat</keyword>
<feature type="repeat" description="ANK" evidence="7">
    <location>
        <begin position="63"/>
        <end position="87"/>
    </location>
</feature>
<dbReference type="Gene3D" id="1.25.40.10">
    <property type="entry name" value="Tetratricopeptide repeat domain"/>
    <property type="match status" value="1"/>
</dbReference>
<dbReference type="PANTHER" id="PTHR24173:SF85">
    <property type="entry name" value="PROTEIN FEM-1 HOMOLOG CG6966"/>
    <property type="match status" value="1"/>
</dbReference>
<sequence length="665" mass="73540">QVFLDHRPFEEVKQLVSAQTNGATPLVLSCRNGHQEVVEYLVERCGANVEQPGSVTFDGETIEGAPPLWCAAAAGHAQIVKLLVQEGKANVNSTTKTNSTPLRAACFDGHYEIVKYLVEHGANIEVANRHGHTCLMIACYKGHLRIAKYLIAIGADVNRKSVKGNTALHDCAESGSLEIMKLLLDHGAIMDVDAYGMTPLLAASVTGHIHIVEYLISEPNLVSRQERIDALELLGATFVDKKRDMVGSYKLWKRAMEERYIGNQLVVPKCVVASPISAYENTVEVETIEQLEEIISDPDEMRMQALLVRERILGPAHPDTSYYIRYRGAVYADMGLFERCITLWMYALDMQQKMLEPLSPMTQSSLLSFAELFSFMMKETRNNANAANNNNQLRNGGHHSRAIAAAGINFINNNNNNNIRGSPPTSNEESSSSSSTSSPSENSPPFNFCDIMTVFNKAVKQVEMGLESMDLVNLERDITYFNRAIIIILHLVCLFTKLLSHLKESQIFDVKKAVYNFLKLGARGRNGATPLHLACTKDSTSVGRYPICTFPSLEAIQLLIECGADPNARDKDDNTTLHTAASAQNKVPKGNVIELLLRSGAHPDTVNKDGKVYSDLIYGPIYKVVSKPVKYVTLQCLAAKAVKKYNLHTDRSIISPDLQAFLDIH</sequence>
<dbReference type="EMBL" id="HACA01010262">
    <property type="protein sequence ID" value="CDW27623.1"/>
    <property type="molecule type" value="Transcribed_RNA"/>
</dbReference>
<dbReference type="Pfam" id="PF00023">
    <property type="entry name" value="Ank"/>
    <property type="match status" value="2"/>
</dbReference>
<comment type="similarity">
    <text evidence="6">Belongs to the fem-1 family.</text>
</comment>
<evidence type="ECO:0000256" key="7">
    <source>
        <dbReference type="PROSITE-ProRule" id="PRU00023"/>
    </source>
</evidence>
<dbReference type="Pfam" id="PF13637">
    <property type="entry name" value="Ank_4"/>
    <property type="match status" value="1"/>
</dbReference>
<dbReference type="FunFam" id="1.25.40.10:FF:000104">
    <property type="entry name" value="Fem-1 homolog c (C.elegans)"/>
    <property type="match status" value="1"/>
</dbReference>
<keyword evidence="5 7" id="KW-0040">ANK repeat</keyword>